<dbReference type="EMBL" id="CAJVQC010094712">
    <property type="protein sequence ID" value="CAG8827981.1"/>
    <property type="molecule type" value="Genomic_DNA"/>
</dbReference>
<evidence type="ECO:0000313" key="1">
    <source>
        <dbReference type="EMBL" id="CAG8827981.1"/>
    </source>
</evidence>
<gene>
    <name evidence="1" type="ORF">RPERSI_LOCUS27120</name>
</gene>
<reference evidence="1" key="1">
    <citation type="submission" date="2021-06" db="EMBL/GenBank/DDBJ databases">
        <authorList>
            <person name="Kallberg Y."/>
            <person name="Tangrot J."/>
            <person name="Rosling A."/>
        </authorList>
    </citation>
    <scope>NUCLEOTIDE SEQUENCE</scope>
    <source>
        <strain evidence="1">MA461A</strain>
    </source>
</reference>
<proteinExistence type="predicted"/>
<accession>A0ACA9S6Z3</accession>
<protein>
    <submittedName>
        <fullName evidence="1">16385_t:CDS:1</fullName>
    </submittedName>
</protein>
<feature type="non-terminal residue" evidence="1">
    <location>
        <position position="56"/>
    </location>
</feature>
<name>A0ACA9S6Z3_9GLOM</name>
<comment type="caution">
    <text evidence="1">The sequence shown here is derived from an EMBL/GenBank/DDBJ whole genome shotgun (WGS) entry which is preliminary data.</text>
</comment>
<evidence type="ECO:0000313" key="2">
    <source>
        <dbReference type="Proteomes" id="UP000789920"/>
    </source>
</evidence>
<keyword evidence="2" id="KW-1185">Reference proteome</keyword>
<organism evidence="1 2">
    <name type="scientific">Racocetra persica</name>
    <dbReference type="NCBI Taxonomy" id="160502"/>
    <lineage>
        <taxon>Eukaryota</taxon>
        <taxon>Fungi</taxon>
        <taxon>Fungi incertae sedis</taxon>
        <taxon>Mucoromycota</taxon>
        <taxon>Glomeromycotina</taxon>
        <taxon>Glomeromycetes</taxon>
        <taxon>Diversisporales</taxon>
        <taxon>Gigasporaceae</taxon>
        <taxon>Racocetra</taxon>
    </lineage>
</organism>
<sequence>MISDKEKKVRVGIGPSQHTVNLTVFQWDIYRMIFLLLRSSLLKECVFKILCTLLQK</sequence>
<dbReference type="Proteomes" id="UP000789920">
    <property type="component" value="Unassembled WGS sequence"/>
</dbReference>